<protein>
    <submittedName>
        <fullName evidence="1">Uncharacterized protein</fullName>
    </submittedName>
</protein>
<feature type="non-terminal residue" evidence="1">
    <location>
        <position position="176"/>
    </location>
</feature>
<feature type="non-terminal residue" evidence="1">
    <location>
        <position position="1"/>
    </location>
</feature>
<dbReference type="EMBL" id="CAUYUJ010000299">
    <property type="protein sequence ID" value="CAK0789755.1"/>
    <property type="molecule type" value="Genomic_DNA"/>
</dbReference>
<evidence type="ECO:0000313" key="1">
    <source>
        <dbReference type="EMBL" id="CAK0789755.1"/>
    </source>
</evidence>
<evidence type="ECO:0000313" key="2">
    <source>
        <dbReference type="Proteomes" id="UP001189429"/>
    </source>
</evidence>
<name>A0ABN9PAS1_9DINO</name>
<keyword evidence="2" id="KW-1185">Reference proteome</keyword>
<gene>
    <name evidence="1" type="ORF">PCOR1329_LOCUS1237</name>
</gene>
<proteinExistence type="predicted"/>
<reference evidence="1" key="1">
    <citation type="submission" date="2023-10" db="EMBL/GenBank/DDBJ databases">
        <authorList>
            <person name="Chen Y."/>
            <person name="Shah S."/>
            <person name="Dougan E. K."/>
            <person name="Thang M."/>
            <person name="Chan C."/>
        </authorList>
    </citation>
    <scope>NUCLEOTIDE SEQUENCE [LARGE SCALE GENOMIC DNA]</scope>
</reference>
<accession>A0ABN9PAS1</accession>
<comment type="caution">
    <text evidence="1">The sequence shown here is derived from an EMBL/GenBank/DDBJ whole genome shotgun (WGS) entry which is preliminary data.</text>
</comment>
<organism evidence="1 2">
    <name type="scientific">Prorocentrum cordatum</name>
    <dbReference type="NCBI Taxonomy" id="2364126"/>
    <lineage>
        <taxon>Eukaryota</taxon>
        <taxon>Sar</taxon>
        <taxon>Alveolata</taxon>
        <taxon>Dinophyceae</taxon>
        <taxon>Prorocentrales</taxon>
        <taxon>Prorocentraceae</taxon>
        <taxon>Prorocentrum</taxon>
    </lineage>
</organism>
<sequence>TFSRTFGLEPAAMIDAMLNDPNLMNLVGGEEFASDGQVEAVADVMEAGVPEHDVAANLGMSSDVSAEVDAIMSGEGAAGSGNAPAEAAVDPSAWGAMAALGAEAEVFDQQAAAAGMLDGAGARPLEEACAAEGAPAAADEAPVAAVGSCEGAVYVPPASVFAPTINRGIPIDQLFP</sequence>
<dbReference type="Proteomes" id="UP001189429">
    <property type="component" value="Unassembled WGS sequence"/>
</dbReference>